<dbReference type="RefSeq" id="XP_030370935.1">
    <property type="nucleotide sequence ID" value="XM_030515075.1"/>
</dbReference>
<proteinExistence type="predicted"/>
<feature type="region of interest" description="Disordered" evidence="1">
    <location>
        <begin position="119"/>
        <end position="210"/>
    </location>
</feature>
<protein>
    <submittedName>
        <fullName evidence="3">Uncharacterized protein LOC115621423</fullName>
    </submittedName>
</protein>
<dbReference type="AlphaFoldDB" id="A0A6J2T6N4"/>
<feature type="compositionally biased region" description="Basic residues" evidence="1">
    <location>
        <begin position="167"/>
        <end position="182"/>
    </location>
</feature>
<sequence>MIGLDKRVGAKQYVVPNNSAMTLQQKPVGIDFVANMTENKCDESKTNRCKHCENMAKNFLYLESLIRNNLDKKQECTLCNSSLKFLQYVNRNIMSVFGNFDTIVQAAKAFATQAPILPKYSVRPPQPKPTPTRAKGGATNSEQKAKKSNKPKTNKSKKSVKASKSGKSLRKSKSKSGTKKRSSGGGITPGSKMMLKNKYRSKTAQLSKQLSKVVRSASQYQNLRAMRSKLANKAKKQKKQVNKTSPSIPWGLLKKNMPKRKTTATN</sequence>
<feature type="compositionally biased region" description="Basic residues" evidence="1">
    <location>
        <begin position="231"/>
        <end position="241"/>
    </location>
</feature>
<evidence type="ECO:0000313" key="3">
    <source>
        <dbReference type="RefSeq" id="XP_030370935.1"/>
    </source>
</evidence>
<accession>A0A6J2T6N4</accession>
<feature type="region of interest" description="Disordered" evidence="1">
    <location>
        <begin position="231"/>
        <end position="266"/>
    </location>
</feature>
<dbReference type="OrthoDB" id="8035072at2759"/>
<evidence type="ECO:0000256" key="1">
    <source>
        <dbReference type="SAM" id="MobiDB-lite"/>
    </source>
</evidence>
<dbReference type="GeneID" id="115621423"/>
<name>A0A6J2T6N4_DROLE</name>
<organism evidence="2 3">
    <name type="scientific">Drosophila lebanonensis</name>
    <name type="common">Fruit fly</name>
    <name type="synonym">Scaptodrosophila lebanonensis</name>
    <dbReference type="NCBI Taxonomy" id="7225"/>
    <lineage>
        <taxon>Eukaryota</taxon>
        <taxon>Metazoa</taxon>
        <taxon>Ecdysozoa</taxon>
        <taxon>Arthropoda</taxon>
        <taxon>Hexapoda</taxon>
        <taxon>Insecta</taxon>
        <taxon>Pterygota</taxon>
        <taxon>Neoptera</taxon>
        <taxon>Endopterygota</taxon>
        <taxon>Diptera</taxon>
        <taxon>Brachycera</taxon>
        <taxon>Muscomorpha</taxon>
        <taxon>Ephydroidea</taxon>
        <taxon>Drosophilidae</taxon>
        <taxon>Scaptodrosophila</taxon>
    </lineage>
</organism>
<dbReference type="Proteomes" id="UP000504634">
    <property type="component" value="Unplaced"/>
</dbReference>
<keyword evidence="2" id="KW-1185">Reference proteome</keyword>
<feature type="compositionally biased region" description="Basic residues" evidence="1">
    <location>
        <begin position="146"/>
        <end position="161"/>
    </location>
</feature>
<gene>
    <name evidence="3" type="primary">LOC115621423</name>
</gene>
<feature type="compositionally biased region" description="Basic residues" evidence="1">
    <location>
        <begin position="256"/>
        <end position="266"/>
    </location>
</feature>
<reference evidence="3" key="1">
    <citation type="submission" date="2025-08" db="UniProtKB">
        <authorList>
            <consortium name="RefSeq"/>
        </authorList>
    </citation>
    <scope>IDENTIFICATION</scope>
    <source>
        <strain evidence="3">11010-0011.00</strain>
        <tissue evidence="3">Whole body</tissue>
    </source>
</reference>
<evidence type="ECO:0000313" key="2">
    <source>
        <dbReference type="Proteomes" id="UP000504634"/>
    </source>
</evidence>